<dbReference type="GO" id="GO:0004222">
    <property type="term" value="F:metalloendopeptidase activity"/>
    <property type="evidence" value="ECO:0000318"/>
    <property type="project" value="GO_Central"/>
</dbReference>
<dbReference type="SUPFAM" id="SSF55486">
    <property type="entry name" value="Metalloproteases ('zincins'), catalytic domain"/>
    <property type="match status" value="1"/>
</dbReference>
<evidence type="ECO:0000256" key="10">
    <source>
        <dbReference type="ARBA" id="ARBA00023145"/>
    </source>
</evidence>
<sequence length="470" mass="53735">MDEETRRLMSYPRCGMPDVIPNGDPGQTRFRRYSDSGDKWDHQEITYRILNFTPDLTEAEVVDSFERAFKVWSDVTPLTFRRVFDVPGDIHIQFSEYDHGDGVAFDGLGGTLAHAYFPGGSIGGDAHFDDSEIFSVFLSDDDKTDLFMVAAHEFGHSLGLGHSSDIHALMAPFYVGYDPGFSLGYDDLHGIQSIYGINSSPRPGDRFIPLRPQPSPPDPEVERCSKSFNAVAFIRNELFLFKGKNFWRMREQGKPLEGYPVEMGQFWHGLPPKVDASYERHDGKIVFLKGSHYWVYEGVDMDPDYPRPLRELGLPADIDGALPWGQTGKTYFFKGDVYYRYDEFDHRMDKGYPKLIKENWLGVPINIDAVFRHYDGYSWNTYFIRHRRYWQFDESRGQVDLGFPRNFGVDWMGCKEEDAKVDQPEGPGQLRAEVTMISSMTTENSSPLTLSHSSLCLCLSISFALLLNRS</sequence>
<feature type="binding site" evidence="14">
    <location>
        <position position="106"/>
    </location>
    <ligand>
        <name>Ca(2+)</name>
        <dbReference type="ChEBI" id="CHEBI:29108"/>
        <label>3</label>
    </ligand>
</feature>
<dbReference type="OrthoDB" id="406838at2759"/>
<feature type="binding site" evidence="14">
    <location>
        <position position="99"/>
    </location>
    <ligand>
        <name>Zn(2+)</name>
        <dbReference type="ChEBI" id="CHEBI:29105"/>
        <label>1</label>
    </ligand>
</feature>
<dbReference type="SUPFAM" id="SSF50923">
    <property type="entry name" value="Hemopexin-like domain"/>
    <property type="match status" value="1"/>
</dbReference>
<comment type="cofactor">
    <cofactor evidence="14">
        <name>Zn(2+)</name>
        <dbReference type="ChEBI" id="CHEBI:29105"/>
    </cofactor>
    <text evidence="14">Binds 2 Zn(2+) ions per subunit.</text>
</comment>
<feature type="domain" description="Peptidase metallopeptidase" evidence="18">
    <location>
        <begin position="36"/>
        <end position="197"/>
    </location>
</feature>
<dbReference type="EnsemblMetazoa" id="XM_030992226">
    <property type="protein sequence ID" value="XP_030848086"/>
    <property type="gene ID" value="LOC574861"/>
</dbReference>
<dbReference type="AlphaFoldDB" id="A0A7M7P9K6"/>
<feature type="repeat" description="Hemopexin" evidence="17">
    <location>
        <begin position="271"/>
        <end position="314"/>
    </location>
</feature>
<evidence type="ECO:0000256" key="12">
    <source>
        <dbReference type="PIRSR" id="PIRSR001191-1"/>
    </source>
</evidence>
<evidence type="ECO:0000256" key="6">
    <source>
        <dbReference type="ARBA" id="ARBA00022801"/>
    </source>
</evidence>
<dbReference type="InterPro" id="IPR000585">
    <property type="entry name" value="Hemopexin-like_dom"/>
</dbReference>
<dbReference type="Pfam" id="PF00413">
    <property type="entry name" value="Peptidase_M10"/>
    <property type="match status" value="1"/>
</dbReference>
<feature type="binding site" evidence="14">
    <location>
        <position position="129"/>
    </location>
    <ligand>
        <name>Ca(2+)</name>
        <dbReference type="ChEBI" id="CHEBI:29108"/>
        <label>3</label>
    </ligand>
</feature>
<dbReference type="GO" id="GO:0006508">
    <property type="term" value="P:proteolysis"/>
    <property type="evidence" value="ECO:0007669"/>
    <property type="project" value="UniProtKB-KW"/>
</dbReference>
<keyword evidence="10" id="KW-0865">Zymogen</keyword>
<feature type="binding site" evidence="14">
    <location>
        <position position="130"/>
    </location>
    <ligand>
        <name>Ca(2+)</name>
        <dbReference type="ChEBI" id="CHEBI:29108"/>
        <label>1</label>
    </ligand>
</feature>
<feature type="binding site" evidence="14">
    <location>
        <position position="55"/>
    </location>
    <ligand>
        <name>Ca(2+)</name>
        <dbReference type="ChEBI" id="CHEBI:29108"/>
        <label>1</label>
    </ligand>
</feature>
<accession>A0A7M7P9K6</accession>
<protein>
    <recommendedName>
        <fullName evidence="18">Peptidase metallopeptidase domain-containing protein</fullName>
    </recommendedName>
</protein>
<keyword evidence="8 14" id="KW-0106">Calcium</keyword>
<dbReference type="InterPro" id="IPR006026">
    <property type="entry name" value="Peptidase_Metallo"/>
</dbReference>
<keyword evidence="20" id="KW-1185">Reference proteome</keyword>
<keyword evidence="6" id="KW-0378">Hydrolase</keyword>
<comment type="cofactor">
    <cofactor evidence="14">
        <name>Ca(2+)</name>
        <dbReference type="ChEBI" id="CHEBI:29108"/>
    </cofactor>
    <text evidence="14">Can bind about 5 Ca(2+) ions per subunit.</text>
</comment>
<dbReference type="PANTHER" id="PTHR10201:SF291">
    <property type="entry name" value="MATRIX METALLOPROTEINASE 1, ISOFORM C-RELATED"/>
    <property type="match status" value="1"/>
</dbReference>
<dbReference type="GO" id="GO:0031012">
    <property type="term" value="C:extracellular matrix"/>
    <property type="evidence" value="ECO:0007669"/>
    <property type="project" value="InterPro"/>
</dbReference>
<evidence type="ECO:0000256" key="3">
    <source>
        <dbReference type="ARBA" id="ARBA00022723"/>
    </source>
</evidence>
<evidence type="ECO:0000256" key="8">
    <source>
        <dbReference type="ARBA" id="ARBA00022837"/>
    </source>
</evidence>
<evidence type="ECO:0000256" key="1">
    <source>
        <dbReference type="ARBA" id="ARBA00010370"/>
    </source>
</evidence>
<feature type="binding site" evidence="14">
    <location>
        <position position="114"/>
    </location>
    <ligand>
        <name>Zn(2+)</name>
        <dbReference type="ChEBI" id="CHEBI:29105"/>
        <label>1</label>
    </ligand>
</feature>
<feature type="binding site" evidence="14">
    <location>
        <position position="127"/>
    </location>
    <ligand>
        <name>Zn(2+)</name>
        <dbReference type="ChEBI" id="CHEBI:29105"/>
        <label>1</label>
    </ligand>
</feature>
<dbReference type="PROSITE" id="PS00024">
    <property type="entry name" value="HEMOPEXIN"/>
    <property type="match status" value="1"/>
</dbReference>
<feature type="binding site" evidence="14">
    <location>
        <position position="275"/>
    </location>
    <ligand>
        <name>Ca(2+)</name>
        <dbReference type="ChEBI" id="CHEBI:29108"/>
        <label>4</label>
    </ligand>
</feature>
<feature type="modified residue" description="Phosphotyrosine; by PKDCC" evidence="15">
    <location>
        <position position="305"/>
    </location>
</feature>
<feature type="binding site" evidence="14">
    <location>
        <position position="321"/>
    </location>
    <ligand>
        <name>Ca(2+)</name>
        <dbReference type="ChEBI" id="CHEBI:29108"/>
        <label>5</label>
    </ligand>
</feature>
<feature type="binding site" description="in inhibited form" evidence="14">
    <location>
        <position position="14"/>
    </location>
    <ligand>
        <name>Zn(2+)</name>
        <dbReference type="ChEBI" id="CHEBI:29105"/>
        <label>2</label>
        <note>catalytic</note>
    </ligand>
</feature>
<keyword evidence="7 13" id="KW-0862">Zinc</keyword>
<keyword evidence="3 13" id="KW-0479">Metal-binding</keyword>
<dbReference type="PROSITE" id="PS51642">
    <property type="entry name" value="HEMOPEXIN_2"/>
    <property type="match status" value="4"/>
</dbReference>
<evidence type="ECO:0000256" key="15">
    <source>
        <dbReference type="PIRSR" id="PIRSR621190-4"/>
    </source>
</evidence>
<feature type="repeat" description="Hemopexin" evidence="17">
    <location>
        <begin position="364"/>
        <end position="414"/>
    </location>
</feature>
<dbReference type="PRINTS" id="PR00138">
    <property type="entry name" value="MATRIXIN"/>
</dbReference>
<evidence type="ECO:0000313" key="20">
    <source>
        <dbReference type="Proteomes" id="UP000007110"/>
    </source>
</evidence>
<dbReference type="SMART" id="SM00235">
    <property type="entry name" value="ZnMc"/>
    <property type="match status" value="1"/>
</dbReference>
<reference evidence="19" key="2">
    <citation type="submission" date="2021-01" db="UniProtKB">
        <authorList>
            <consortium name="EnsemblMetazoa"/>
        </authorList>
    </citation>
    <scope>IDENTIFICATION</scope>
</reference>
<proteinExistence type="inferred from homology"/>
<evidence type="ECO:0000256" key="17">
    <source>
        <dbReference type="PROSITE-ProRule" id="PRU01011"/>
    </source>
</evidence>
<dbReference type="GO" id="GO:0030574">
    <property type="term" value="P:collagen catabolic process"/>
    <property type="evidence" value="ECO:0000318"/>
    <property type="project" value="GO_Central"/>
</dbReference>
<dbReference type="Pfam" id="PF00045">
    <property type="entry name" value="Hemopexin"/>
    <property type="match status" value="3"/>
</dbReference>
<dbReference type="KEGG" id="spu:574861"/>
<evidence type="ECO:0000256" key="11">
    <source>
        <dbReference type="ARBA" id="ARBA00023157"/>
    </source>
</evidence>
<dbReference type="FunFam" id="3.40.390.10:FF:000204">
    <property type="match status" value="1"/>
</dbReference>
<feature type="binding site" evidence="14">
    <location>
        <position position="89"/>
    </location>
    <ligand>
        <name>Ca(2+)</name>
        <dbReference type="ChEBI" id="CHEBI:29108"/>
        <label>2</label>
    </ligand>
</feature>
<keyword evidence="4" id="KW-0732">Signal</keyword>
<dbReference type="OMA" id="AMTQHYY"/>
<evidence type="ECO:0000256" key="16">
    <source>
        <dbReference type="PIRSR" id="PIRSR621190-5"/>
    </source>
</evidence>
<dbReference type="FunCoup" id="A0A7M7P9K6">
    <property type="interactions" value="204"/>
</dbReference>
<keyword evidence="11" id="KW-1015">Disulfide bond</keyword>
<dbReference type="InterPro" id="IPR033739">
    <property type="entry name" value="M10A_MMP"/>
</dbReference>
<feature type="short sequence motif" description="Cysteine switch" evidence="16">
    <location>
        <begin position="12"/>
        <end position="19"/>
    </location>
</feature>
<dbReference type="CDD" id="cd00094">
    <property type="entry name" value="HX"/>
    <property type="match status" value="1"/>
</dbReference>
<dbReference type="InterPro" id="IPR021158">
    <property type="entry name" value="Pept_M10A_Zn_BS"/>
</dbReference>
<dbReference type="GO" id="GO:0030198">
    <property type="term" value="P:extracellular matrix organization"/>
    <property type="evidence" value="ECO:0000318"/>
    <property type="project" value="GO_Central"/>
</dbReference>
<dbReference type="Gene3D" id="2.110.10.10">
    <property type="entry name" value="Hemopexin-like domain"/>
    <property type="match status" value="1"/>
</dbReference>
<feature type="binding site" evidence="14">
    <location>
        <position position="101"/>
    </location>
    <ligand>
        <name>Zn(2+)</name>
        <dbReference type="ChEBI" id="CHEBI:29105"/>
        <label>1</label>
    </ligand>
</feature>
<feature type="binding site" evidence="13">
    <location>
        <position position="162"/>
    </location>
    <ligand>
        <name>Zn(2+)</name>
        <dbReference type="ChEBI" id="CHEBI:29105"/>
        <label>2</label>
        <note>catalytic</note>
    </ligand>
</feature>
<dbReference type="FunFam" id="2.110.10.10:FF:000005">
    <property type="entry name" value="Stromelysin-3 preproprotein"/>
    <property type="match status" value="1"/>
</dbReference>
<keyword evidence="2" id="KW-0645">Protease</keyword>
<feature type="binding site" evidence="14">
    <location>
        <position position="123"/>
    </location>
    <ligand>
        <name>Ca(2+)</name>
        <dbReference type="ChEBI" id="CHEBI:29108"/>
        <label>2</label>
    </ligand>
</feature>
<evidence type="ECO:0000256" key="2">
    <source>
        <dbReference type="ARBA" id="ARBA00022670"/>
    </source>
</evidence>
<evidence type="ECO:0000256" key="14">
    <source>
        <dbReference type="PIRSR" id="PIRSR621190-2"/>
    </source>
</evidence>
<comment type="similarity">
    <text evidence="1">Belongs to the peptidase M10A family.</text>
</comment>
<dbReference type="CDD" id="cd04278">
    <property type="entry name" value="ZnMc_MMP"/>
    <property type="match status" value="1"/>
</dbReference>
<evidence type="ECO:0000256" key="4">
    <source>
        <dbReference type="ARBA" id="ARBA00022729"/>
    </source>
</evidence>
<dbReference type="InterPro" id="IPR021190">
    <property type="entry name" value="Pept_M10A"/>
</dbReference>
<feature type="binding site" evidence="14">
    <location>
        <position position="132"/>
    </location>
    <ligand>
        <name>Ca(2+)</name>
        <dbReference type="ChEBI" id="CHEBI:29108"/>
        <label>1</label>
    </ligand>
</feature>
<feature type="binding site" evidence="14">
    <location>
        <position position="170"/>
    </location>
    <ligand>
        <name>Zn(2+)</name>
        <dbReference type="ChEBI" id="CHEBI:29105"/>
        <label>2</label>
        <note>catalytic</note>
    </ligand>
</feature>
<dbReference type="PROSITE" id="PS00546">
    <property type="entry name" value="CYSTEINE_SWITCH"/>
    <property type="match status" value="1"/>
</dbReference>
<feature type="binding site" evidence="13">
    <location>
        <position position="152"/>
    </location>
    <ligand>
        <name>Zn(2+)</name>
        <dbReference type="ChEBI" id="CHEBI:29105"/>
        <label>2</label>
        <note>catalytic</note>
    </ligand>
</feature>
<dbReference type="SMART" id="SM00120">
    <property type="entry name" value="HX"/>
    <property type="match status" value="4"/>
</dbReference>
<feature type="binding site" evidence="14">
    <location>
        <position position="107"/>
    </location>
    <ligand>
        <name>Ca(2+)</name>
        <dbReference type="ChEBI" id="CHEBI:29108"/>
        <label>3</label>
    </ligand>
</feature>
<evidence type="ECO:0000256" key="9">
    <source>
        <dbReference type="ARBA" id="ARBA00023049"/>
    </source>
</evidence>
<evidence type="ECO:0000256" key="5">
    <source>
        <dbReference type="ARBA" id="ARBA00022737"/>
    </source>
</evidence>
<name>A0A7M7P9K6_STRPU</name>
<evidence type="ECO:0000313" key="19">
    <source>
        <dbReference type="EnsemblMetazoa" id="XP_030848086"/>
    </source>
</evidence>
<feature type="active site" evidence="12">
    <location>
        <position position="153"/>
    </location>
</feature>
<feature type="repeat" description="Hemopexin" evidence="17">
    <location>
        <begin position="225"/>
        <end position="270"/>
    </location>
</feature>
<dbReference type="RefSeq" id="XP_030848086.1">
    <property type="nucleotide sequence ID" value="XM_030992226.1"/>
</dbReference>
<evidence type="ECO:0000259" key="18">
    <source>
        <dbReference type="SMART" id="SM00235"/>
    </source>
</evidence>
<dbReference type="InterPro" id="IPR001818">
    <property type="entry name" value="Pept_M10_metallopeptidase"/>
</dbReference>
<dbReference type="GeneID" id="574861"/>
<feature type="repeat" description="Hemopexin" evidence="17">
    <location>
        <begin position="315"/>
        <end position="363"/>
    </location>
</feature>
<dbReference type="InterPro" id="IPR036375">
    <property type="entry name" value="Hemopexin-like_dom_sf"/>
</dbReference>
<keyword evidence="5" id="KW-0677">Repeat</keyword>
<organism evidence="19 20">
    <name type="scientific">Strongylocentrotus purpuratus</name>
    <name type="common">Purple sea urchin</name>
    <dbReference type="NCBI Taxonomy" id="7668"/>
    <lineage>
        <taxon>Eukaryota</taxon>
        <taxon>Metazoa</taxon>
        <taxon>Echinodermata</taxon>
        <taxon>Eleutherozoa</taxon>
        <taxon>Echinozoa</taxon>
        <taxon>Echinoidea</taxon>
        <taxon>Euechinoidea</taxon>
        <taxon>Echinacea</taxon>
        <taxon>Camarodonta</taxon>
        <taxon>Echinidea</taxon>
        <taxon>Strongylocentrotidae</taxon>
        <taxon>Strongylocentrotus</taxon>
    </lineage>
</organism>
<dbReference type="Gene3D" id="3.40.390.10">
    <property type="entry name" value="Collagenase (Catalytic Domain)"/>
    <property type="match status" value="1"/>
</dbReference>
<keyword evidence="9" id="KW-0482">Metalloprotease</keyword>
<feature type="binding site" evidence="14">
    <location>
        <position position="125"/>
    </location>
    <ligand>
        <name>Ca(2+)</name>
        <dbReference type="ChEBI" id="CHEBI:29108"/>
        <label>2</label>
    </ligand>
</feature>
<dbReference type="InParanoid" id="A0A7M7P9K6"/>
<dbReference type="GO" id="GO:0008270">
    <property type="term" value="F:zinc ion binding"/>
    <property type="evidence" value="ECO:0007669"/>
    <property type="project" value="InterPro"/>
</dbReference>
<dbReference type="PANTHER" id="PTHR10201">
    <property type="entry name" value="MATRIX METALLOPROTEINASE"/>
    <property type="match status" value="1"/>
</dbReference>
<evidence type="ECO:0000256" key="13">
    <source>
        <dbReference type="PIRSR" id="PIRSR001191-2"/>
    </source>
</evidence>
<dbReference type="Proteomes" id="UP000007110">
    <property type="component" value="Unassembled WGS sequence"/>
</dbReference>
<feature type="binding site" evidence="13">
    <location>
        <position position="156"/>
    </location>
    <ligand>
        <name>Zn(2+)</name>
        <dbReference type="ChEBI" id="CHEBI:29105"/>
        <label>2</label>
        <note>catalytic</note>
    </ligand>
</feature>
<dbReference type="InterPro" id="IPR018487">
    <property type="entry name" value="Hemopexin-like_repeat"/>
</dbReference>
<feature type="binding site" evidence="14">
    <location>
        <position position="370"/>
    </location>
    <ligand>
        <name>Ca(2+)</name>
        <dbReference type="ChEBI" id="CHEBI:29108"/>
        <label>5</label>
    </ligand>
</feature>
<dbReference type="InterPro" id="IPR024079">
    <property type="entry name" value="MetalloPept_cat_dom_sf"/>
</dbReference>
<feature type="binding site" evidence="14">
    <location>
        <position position="132"/>
    </location>
    <ligand>
        <name>Ca(2+)</name>
        <dbReference type="ChEBI" id="CHEBI:29108"/>
        <label>3</label>
    </ligand>
</feature>
<reference evidence="20" key="1">
    <citation type="submission" date="2015-02" db="EMBL/GenBank/DDBJ databases">
        <title>Genome sequencing for Strongylocentrotus purpuratus.</title>
        <authorList>
            <person name="Murali S."/>
            <person name="Liu Y."/>
            <person name="Vee V."/>
            <person name="English A."/>
            <person name="Wang M."/>
            <person name="Skinner E."/>
            <person name="Han Y."/>
            <person name="Muzny D.M."/>
            <person name="Worley K.C."/>
            <person name="Gibbs R.A."/>
        </authorList>
    </citation>
    <scope>NUCLEOTIDE SEQUENCE</scope>
</reference>
<feature type="binding site" evidence="14">
    <location>
        <position position="368"/>
    </location>
    <ligand>
        <name>Ca(2+)</name>
        <dbReference type="ChEBI" id="CHEBI:29108"/>
        <label>4</label>
    </ligand>
</feature>
<dbReference type="PIRSF" id="PIRSF001191">
    <property type="entry name" value="Peptidase_M10A_matrix"/>
    <property type="match status" value="1"/>
</dbReference>
<dbReference type="InterPro" id="IPR018486">
    <property type="entry name" value="Hemopexin_CS"/>
</dbReference>
<evidence type="ECO:0000256" key="7">
    <source>
        <dbReference type="ARBA" id="ARBA00022833"/>
    </source>
</evidence>